<dbReference type="Pfam" id="PF01223">
    <property type="entry name" value="Endonuclease_NS"/>
    <property type="match status" value="1"/>
</dbReference>
<dbReference type="GO" id="GO:0003676">
    <property type="term" value="F:nucleic acid binding"/>
    <property type="evidence" value="ECO:0007669"/>
    <property type="project" value="InterPro"/>
</dbReference>
<dbReference type="FunFam" id="3.40.570.10:FF:000007">
    <property type="entry name" value="Alkaline nuclease"/>
    <property type="match status" value="1"/>
</dbReference>
<feature type="domain" description="DNA/RNA non-specific endonuclease/pyrophosphatase/phosphodiesterase" evidence="7">
    <location>
        <begin position="149"/>
        <end position="381"/>
    </location>
</feature>
<evidence type="ECO:0000256" key="4">
    <source>
        <dbReference type="PIRSR" id="PIRSR640255-1"/>
    </source>
</evidence>
<keyword evidence="3" id="KW-0378">Hydrolase</keyword>
<dbReference type="InterPro" id="IPR044929">
    <property type="entry name" value="DNA/RNA_non-sp_Endonuclease_sf"/>
</dbReference>
<dbReference type="GO" id="GO:0046872">
    <property type="term" value="F:metal ion binding"/>
    <property type="evidence" value="ECO:0007669"/>
    <property type="project" value="UniProtKB-KW"/>
</dbReference>
<name>A0A1B6LJ00_9HEMI</name>
<accession>A0A1B6LJ00</accession>
<proteinExistence type="inferred from homology"/>
<keyword evidence="3" id="KW-0255">Endonuclease</keyword>
<dbReference type="PANTHER" id="PTHR13966">
    <property type="entry name" value="ENDONUCLEASE RELATED"/>
    <property type="match status" value="1"/>
</dbReference>
<feature type="binding site" evidence="5">
    <location>
        <position position="264"/>
    </location>
    <ligand>
        <name>Mg(2+)</name>
        <dbReference type="ChEBI" id="CHEBI:18420"/>
        <note>catalytic</note>
    </ligand>
</feature>
<sequence length="402" mass="44437">MFVAILTLAVAVLVHKAQCRTASCKLSLKKNLDQKEPLILTCDNEDSFGWVMPEVEGEDEGVITLAPGEQLMLACPGKKNTVKANSNPTALIDCDEGTLKIDSAKIAKGGISCSKSVASSEIFVSEETCGCGADTGVIMQLGFQVEKVWLPLVEICHNTSRCTTLYAYHTLPGHSVKGSVKSSQRTSFKKGSNDLFQSISPDNLYTKKQQKVTFKKILGTNSYISSKSFLAKGHLSPDADFIYNSGQLLTYFYVNVAPQWQKFNAGNWLSIETTVRSLAAKVNDKLQVYTGTYGILTLKGKNRIEKKIYLEPTKKLIPVPEIYWKLVRHDATNTCTVVIGHNNVYLTSPPSPLCSPVYPSGWPELTNLEKGYTHYCDYNSFLEVVHYVPDLECDDLLEFPSS</sequence>
<feature type="chain" id="PRO_5008587501" description="DNA/RNA non-specific endonuclease/pyrophosphatase/phosphodiesterase domain-containing protein" evidence="6">
    <location>
        <begin position="20"/>
        <end position="402"/>
    </location>
</feature>
<dbReference type="GO" id="GO:0004521">
    <property type="term" value="F:RNA endonuclease activity"/>
    <property type="evidence" value="ECO:0007669"/>
    <property type="project" value="TreeGrafter"/>
</dbReference>
<dbReference type="PANTHER" id="PTHR13966:SF19">
    <property type="entry name" value="NUCLEASE EXOG, MITOCHONDRIAL"/>
    <property type="match status" value="1"/>
</dbReference>
<gene>
    <name evidence="8" type="ORF">g.11261</name>
</gene>
<reference evidence="8" key="1">
    <citation type="submission" date="2015-11" db="EMBL/GenBank/DDBJ databases">
        <title>De novo transcriptome assembly of four potential Pierce s Disease insect vectors from Arizona vineyards.</title>
        <authorList>
            <person name="Tassone E.E."/>
        </authorList>
    </citation>
    <scope>NUCLEOTIDE SEQUENCE</scope>
</reference>
<evidence type="ECO:0000256" key="1">
    <source>
        <dbReference type="ARBA" id="ARBA00010052"/>
    </source>
</evidence>
<dbReference type="Gene3D" id="3.40.570.10">
    <property type="entry name" value="Extracellular Endonuclease, subunit A"/>
    <property type="match status" value="1"/>
</dbReference>
<evidence type="ECO:0000256" key="3">
    <source>
        <dbReference type="ARBA" id="ARBA00022759"/>
    </source>
</evidence>
<feature type="active site" description="Proton acceptor" evidence="4">
    <location>
        <position position="234"/>
    </location>
</feature>
<dbReference type="GO" id="GO:0005743">
    <property type="term" value="C:mitochondrial inner membrane"/>
    <property type="evidence" value="ECO:0007669"/>
    <property type="project" value="TreeGrafter"/>
</dbReference>
<organism evidence="8">
    <name type="scientific">Graphocephala atropunctata</name>
    <dbReference type="NCBI Taxonomy" id="36148"/>
    <lineage>
        <taxon>Eukaryota</taxon>
        <taxon>Metazoa</taxon>
        <taxon>Ecdysozoa</taxon>
        <taxon>Arthropoda</taxon>
        <taxon>Hexapoda</taxon>
        <taxon>Insecta</taxon>
        <taxon>Pterygota</taxon>
        <taxon>Neoptera</taxon>
        <taxon>Paraneoptera</taxon>
        <taxon>Hemiptera</taxon>
        <taxon>Auchenorrhyncha</taxon>
        <taxon>Membracoidea</taxon>
        <taxon>Cicadellidae</taxon>
        <taxon>Cicadellinae</taxon>
        <taxon>Cicadellini</taxon>
        <taxon>Graphocephala</taxon>
    </lineage>
</organism>
<dbReference type="EMBL" id="GEBQ01016304">
    <property type="protein sequence ID" value="JAT23673.1"/>
    <property type="molecule type" value="Transcribed_RNA"/>
</dbReference>
<dbReference type="SUPFAM" id="SSF54060">
    <property type="entry name" value="His-Me finger endonucleases"/>
    <property type="match status" value="1"/>
</dbReference>
<keyword evidence="5" id="KW-0479">Metal-binding</keyword>
<dbReference type="InterPro" id="IPR001604">
    <property type="entry name" value="Endo_G_ENPP1-like_dom"/>
</dbReference>
<evidence type="ECO:0000259" key="7">
    <source>
        <dbReference type="SMART" id="SM00892"/>
    </source>
</evidence>
<dbReference type="InterPro" id="IPR040255">
    <property type="entry name" value="Non-specific_endonuclease"/>
</dbReference>
<dbReference type="GO" id="GO:0005634">
    <property type="term" value="C:nucleus"/>
    <property type="evidence" value="ECO:0007669"/>
    <property type="project" value="TreeGrafter"/>
</dbReference>
<dbReference type="AlphaFoldDB" id="A0A1B6LJ00"/>
<evidence type="ECO:0000256" key="6">
    <source>
        <dbReference type="SAM" id="SignalP"/>
    </source>
</evidence>
<dbReference type="GO" id="GO:0000014">
    <property type="term" value="F:single-stranded DNA endodeoxyribonuclease activity"/>
    <property type="evidence" value="ECO:0007669"/>
    <property type="project" value="TreeGrafter"/>
</dbReference>
<comment type="similarity">
    <text evidence="1">Belongs to the DNA/RNA non-specific endonuclease family.</text>
</comment>
<protein>
    <recommendedName>
        <fullName evidence="7">DNA/RNA non-specific endonuclease/pyrophosphatase/phosphodiesterase domain-containing protein</fullName>
    </recommendedName>
</protein>
<evidence type="ECO:0000256" key="2">
    <source>
        <dbReference type="ARBA" id="ARBA00022722"/>
    </source>
</evidence>
<evidence type="ECO:0000256" key="5">
    <source>
        <dbReference type="PIRSR" id="PIRSR640255-2"/>
    </source>
</evidence>
<feature type="signal peptide" evidence="6">
    <location>
        <begin position="1"/>
        <end position="19"/>
    </location>
</feature>
<dbReference type="InterPro" id="IPR044925">
    <property type="entry name" value="His-Me_finger_sf"/>
</dbReference>
<evidence type="ECO:0000313" key="8">
    <source>
        <dbReference type="EMBL" id="JAT23673.1"/>
    </source>
</evidence>
<dbReference type="SMART" id="SM00892">
    <property type="entry name" value="Endonuclease_NS"/>
    <property type="match status" value="1"/>
</dbReference>
<keyword evidence="2" id="KW-0540">Nuclease</keyword>
<dbReference type="GO" id="GO:0006309">
    <property type="term" value="P:apoptotic DNA fragmentation"/>
    <property type="evidence" value="ECO:0007669"/>
    <property type="project" value="TreeGrafter"/>
</dbReference>
<keyword evidence="6" id="KW-0732">Signal</keyword>